<dbReference type="GO" id="GO:0006397">
    <property type="term" value="P:mRNA processing"/>
    <property type="evidence" value="ECO:0007669"/>
    <property type="project" value="UniProtKB-KW"/>
</dbReference>
<feature type="compositionally biased region" description="Basic and acidic residues" evidence="2">
    <location>
        <begin position="165"/>
        <end position="178"/>
    </location>
</feature>
<protein>
    <recommendedName>
        <fullName evidence="5">CCHC-type domain-containing protein</fullName>
    </recommendedName>
</protein>
<name>A0A9Q3C9E1_9BASI</name>
<proteinExistence type="predicted"/>
<dbReference type="Proteomes" id="UP000765509">
    <property type="component" value="Unassembled WGS sequence"/>
</dbReference>
<accession>A0A9Q3C9E1</accession>
<organism evidence="3 4">
    <name type="scientific">Austropuccinia psidii MF-1</name>
    <dbReference type="NCBI Taxonomy" id="1389203"/>
    <lineage>
        <taxon>Eukaryota</taxon>
        <taxon>Fungi</taxon>
        <taxon>Dikarya</taxon>
        <taxon>Basidiomycota</taxon>
        <taxon>Pucciniomycotina</taxon>
        <taxon>Pucciniomycetes</taxon>
        <taxon>Pucciniales</taxon>
        <taxon>Sphaerophragmiaceae</taxon>
        <taxon>Austropuccinia</taxon>
    </lineage>
</organism>
<dbReference type="GO" id="GO:0003676">
    <property type="term" value="F:nucleic acid binding"/>
    <property type="evidence" value="ECO:0007669"/>
    <property type="project" value="InterPro"/>
</dbReference>
<evidence type="ECO:0000256" key="2">
    <source>
        <dbReference type="SAM" id="MobiDB-lite"/>
    </source>
</evidence>
<gene>
    <name evidence="3" type="ORF">O181_019272</name>
</gene>
<feature type="region of interest" description="Disordered" evidence="2">
    <location>
        <begin position="162"/>
        <end position="199"/>
    </location>
</feature>
<evidence type="ECO:0008006" key="5">
    <source>
        <dbReference type="Google" id="ProtNLM"/>
    </source>
</evidence>
<comment type="caution">
    <text evidence="3">The sequence shown here is derived from an EMBL/GenBank/DDBJ whole genome shotgun (WGS) entry which is preliminary data.</text>
</comment>
<dbReference type="GO" id="GO:0008270">
    <property type="term" value="F:zinc ion binding"/>
    <property type="evidence" value="ECO:0007669"/>
    <property type="project" value="InterPro"/>
</dbReference>
<dbReference type="AlphaFoldDB" id="A0A9Q3C9E1"/>
<evidence type="ECO:0000313" key="3">
    <source>
        <dbReference type="EMBL" id="MBW0479557.1"/>
    </source>
</evidence>
<keyword evidence="1" id="KW-0507">mRNA processing</keyword>
<keyword evidence="4" id="KW-1185">Reference proteome</keyword>
<dbReference type="InterPro" id="IPR036875">
    <property type="entry name" value="Znf_CCHC_sf"/>
</dbReference>
<dbReference type="EMBL" id="AVOT02005626">
    <property type="protein sequence ID" value="MBW0479557.1"/>
    <property type="molecule type" value="Genomic_DNA"/>
</dbReference>
<evidence type="ECO:0000256" key="1">
    <source>
        <dbReference type="ARBA" id="ARBA00022664"/>
    </source>
</evidence>
<evidence type="ECO:0000313" key="4">
    <source>
        <dbReference type="Proteomes" id="UP000765509"/>
    </source>
</evidence>
<sequence length="310" mass="34736">MDKPVVATDISTLSILKKPTNKPRPFNDLSSDLIDTWISYFDDDPYYFTSSEKDNIPLQNLISVSFIRNSIDPTLFDSIRTRIPMTTAVNNIKNQTGSIDEDKLITILYFLSAPQSKEQITTELNTRKATNPGIKIHGEDNLDIIIKLEYDQLSQVDQQISGINAKEKSFPKKGKDAKQGPPKNKTKGPTNKSRTEEWQKQWLTPDNPCFYCLRVGHWAHECKLQARSQDFKNNHKKSNDDANFAAIGSIPLLENSEAMPNSGATHSVVGDVSLFTRLSPTSMILTVESHDKFLVGAIGEIVLNTWNGPP</sequence>
<dbReference type="SUPFAM" id="SSF57756">
    <property type="entry name" value="Retrovirus zinc finger-like domains"/>
    <property type="match status" value="1"/>
</dbReference>
<feature type="compositionally biased region" description="Low complexity" evidence="2">
    <location>
        <begin position="180"/>
        <end position="192"/>
    </location>
</feature>
<reference evidence="3" key="1">
    <citation type="submission" date="2021-03" db="EMBL/GenBank/DDBJ databases">
        <title>Draft genome sequence of rust myrtle Austropuccinia psidii MF-1, a brazilian biotype.</title>
        <authorList>
            <person name="Quecine M.C."/>
            <person name="Pachon D.M.R."/>
            <person name="Bonatelli M.L."/>
            <person name="Correr F.H."/>
            <person name="Franceschini L.M."/>
            <person name="Leite T.F."/>
            <person name="Margarido G.R.A."/>
            <person name="Almeida C.A."/>
            <person name="Ferrarezi J.A."/>
            <person name="Labate C.A."/>
        </authorList>
    </citation>
    <scope>NUCLEOTIDE SEQUENCE</scope>
    <source>
        <strain evidence="3">MF-1</strain>
    </source>
</reference>
<dbReference type="OrthoDB" id="2518964at2759"/>